<dbReference type="InterPro" id="IPR048645">
    <property type="entry name" value="Cry1Ac-like_dom-VII"/>
</dbReference>
<dbReference type="EMBL" id="QSMZ01000018">
    <property type="protein sequence ID" value="KAA6460462.1"/>
    <property type="molecule type" value="Genomic_DNA"/>
</dbReference>
<dbReference type="Gene3D" id="2.60.120.260">
    <property type="entry name" value="Galactose-binding domain-like"/>
    <property type="match status" value="1"/>
</dbReference>
<protein>
    <submittedName>
        <fullName evidence="2">Pesticidal protein</fullName>
    </submittedName>
</protein>
<dbReference type="Proteomes" id="UP000323321">
    <property type="component" value="Unassembled WGS sequence"/>
</dbReference>
<organism evidence="2 3">
    <name type="scientific">Bacillus cereus</name>
    <dbReference type="NCBI Taxonomy" id="1396"/>
    <lineage>
        <taxon>Bacteria</taxon>
        <taxon>Bacillati</taxon>
        <taxon>Bacillota</taxon>
        <taxon>Bacilli</taxon>
        <taxon>Bacillales</taxon>
        <taxon>Bacillaceae</taxon>
        <taxon>Bacillus</taxon>
        <taxon>Bacillus cereus group</taxon>
    </lineage>
</organism>
<accession>A0A9W7Q2S9</accession>
<dbReference type="SUPFAM" id="SSF49785">
    <property type="entry name" value="Galactose-binding domain-like"/>
    <property type="match status" value="1"/>
</dbReference>
<reference evidence="2 3" key="1">
    <citation type="submission" date="2018-08" db="EMBL/GenBank/DDBJ databases">
        <title>Bacillus phenotypic plasticity.</title>
        <authorList>
            <person name="Hurtado E."/>
        </authorList>
    </citation>
    <scope>NUCLEOTIDE SEQUENCE [LARGE SCALE GENOMIC DNA]</scope>
    <source>
        <strain evidence="2 3">111b</strain>
    </source>
</reference>
<feature type="domain" description="Cry1Ac-like" evidence="1">
    <location>
        <begin position="43"/>
        <end position="121"/>
    </location>
</feature>
<dbReference type="InterPro" id="IPR008979">
    <property type="entry name" value="Galactose-bd-like_sf"/>
</dbReference>
<gene>
    <name evidence="2" type="ORF">DX932_19825</name>
</gene>
<evidence type="ECO:0000313" key="3">
    <source>
        <dbReference type="Proteomes" id="UP000323321"/>
    </source>
</evidence>
<comment type="caution">
    <text evidence="2">The sequence shown here is derived from an EMBL/GenBank/DDBJ whole genome shotgun (WGS) entry which is preliminary data.</text>
</comment>
<feature type="non-terminal residue" evidence="2">
    <location>
        <position position="1"/>
    </location>
</feature>
<evidence type="ECO:0000259" key="1">
    <source>
        <dbReference type="Pfam" id="PF21463"/>
    </source>
</evidence>
<name>A0A9W7Q2S9_BACCE</name>
<proteinExistence type="predicted"/>
<dbReference type="Pfam" id="PF21463">
    <property type="entry name" value="Cry1Ac_dom-VII"/>
    <property type="match status" value="1"/>
</dbReference>
<dbReference type="AlphaFoldDB" id="A0A9W7Q2S9"/>
<evidence type="ECO:0000313" key="2">
    <source>
        <dbReference type="EMBL" id="KAA6460462.1"/>
    </source>
</evidence>
<sequence length="173" mass="19813">PNVYHRWLPDKPGSNHSLFIQLKDHISKAYVLYYSRNTIQNGDFSAGFKYWSASRDAKINETDDKSILFIPSWSTQVSQQLHVKPNSQCLLRVRGKKEGKGNGYVKISDVGNHVETLTFTSSDNHTNQMYNESEGFITKTLSIRPYTDQLRIDIGETEGTFMIESIELLHIKV</sequence>